<evidence type="ECO:0000313" key="3">
    <source>
        <dbReference type="Proteomes" id="UP000241769"/>
    </source>
</evidence>
<feature type="domain" description="AIR9-like A9" evidence="1">
    <location>
        <begin position="404"/>
        <end position="492"/>
    </location>
</feature>
<dbReference type="PANTHER" id="PTHR31149">
    <property type="entry name" value="EXPRESSED PROTEIN"/>
    <property type="match status" value="1"/>
</dbReference>
<evidence type="ECO:0000313" key="2">
    <source>
        <dbReference type="EMBL" id="PRP83741.1"/>
    </source>
</evidence>
<dbReference type="PROSITE" id="PS51450">
    <property type="entry name" value="LRR"/>
    <property type="match status" value="3"/>
</dbReference>
<dbReference type="Gene3D" id="2.60.40.2700">
    <property type="match status" value="1"/>
</dbReference>
<dbReference type="OrthoDB" id="1904536at2759"/>
<evidence type="ECO:0000259" key="1">
    <source>
        <dbReference type="Pfam" id="PF23197"/>
    </source>
</evidence>
<protein>
    <recommendedName>
        <fullName evidence="1">AIR9-like A9 domain-containing protein</fullName>
    </recommendedName>
</protein>
<accession>A0A2P6NIH5</accession>
<dbReference type="STRING" id="1890364.A0A2P6NIH5"/>
<feature type="domain" description="AIR9-like A9" evidence="1">
    <location>
        <begin position="1079"/>
        <end position="1161"/>
    </location>
</feature>
<dbReference type="Gene3D" id="3.80.10.10">
    <property type="entry name" value="Ribonuclease Inhibitor"/>
    <property type="match status" value="2"/>
</dbReference>
<gene>
    <name evidence="2" type="ORF">PROFUN_09073</name>
</gene>
<dbReference type="Proteomes" id="UP000241769">
    <property type="component" value="Unassembled WGS sequence"/>
</dbReference>
<keyword evidence="3" id="KW-1185">Reference proteome</keyword>
<feature type="domain" description="AIR9-like A9" evidence="1">
    <location>
        <begin position="887"/>
        <end position="955"/>
    </location>
</feature>
<feature type="domain" description="AIR9-like A9" evidence="1">
    <location>
        <begin position="759"/>
        <end position="859"/>
    </location>
</feature>
<proteinExistence type="predicted"/>
<comment type="caution">
    <text evidence="2">The sequence shown here is derived from an EMBL/GenBank/DDBJ whole genome shotgun (WGS) entry which is preliminary data.</text>
</comment>
<feature type="domain" description="AIR9-like A9" evidence="1">
    <location>
        <begin position="653"/>
        <end position="743"/>
    </location>
</feature>
<sequence length="1281" mass="143086">MPGSPQLRATREKLNDLNLRSFEQIDLNRHRLEFLYARGNLISNFNGLGYLPALRVLDVSGNKLTSQSLVGLQASQLPSLRELILNTNDITSTSELDSFPRLEVGSSTRDLNSSVCLQILSLSGNYITSFDGMRLQPQLTVLFMADNRLNSLKGLNNLPKLESVRITNNPIQDTSITLLMRESGTHSQIQITSSELSCFICCSNLRKINGKGTAVSLRLKTETSHVMKIFLNRCIPLCTKYSIQTGFSVPKEWFFDIGSLRGHQVEIDLDSTDTARATSTLLGESQTEVDPDQLTIDHCNRYMMDGSDERLKSLVIEGQTTEQQVLTAIAVWKIEEAPMYHFRWYASDTEGNFEEKHVADGETIRLEYQHIDRSLRLDLLLRGDDGWYIDISLFTPCISSLLPSVQQVDLVGPAREDQRLTVSYRYVGGREGDTKFEWYRSVSPLDENSVDAEKYKLENCGNGLTLGFEDADKVISVRVTPVRADGTIGKPSWSHSSIVRPSVPAFIHLGVSGRHQEGELLRAEGVYTGGPPGMHRYAWYRSTPRDICTCPKPAGTPPPSPKMRSIRGMRGIGMCECWGSGDASQLGFLAPVTEGKTSDSFVEYCPSYDDIGHLLVFQFVPFDARGVCGKSQLCVTSSVITPGLPRLLPGSASMNGNAAEGSRLKLTWIYFGGSPSPPIISWYKKRASFTPSEEESLRGGYVQRVNAVELSETTDELLLSDDEVGHVIIATITPQREDGTKGPVVLLRMNGLVTPSPPECTHLQVLGECVEGEEMIVRATYRGGQQGESLIHWYRQAERVELRYKEDFEEDEYGLWRKIRENDGNRVYFPVALDVGRTLRIKYTPMREDGLMGRPSVVVTPIIHQGKPKVSQVHVRIIRSEEGTPLLEGCGTYQGGKEGKSEYKWKVSYSLQSLSTAPTITTALPFFHYRGDTKSFVQFFYTPVRWDGVAGSSQSSDAFDLARLHYKEPKLENATIEGVMMQSHKIKVCGDYRDCSVDTCVYQWYRRSATVSNHPEGPQDAGFTLITGANEHEYTLTPADVSCEMRCIISPRHNQWSELTGDPITITSKDAVETDWPKLESVTVIGSPHHNNTLVAKIRWAGGIPRGGKVHCLWNRVDSSLKRSSTGVKKNVFTCDVDDIGYCLSVLCVPFDLEGKKGDPLESPKTTVVKVCPAITPPLEAFQLAGVAVFQVEWLREEERVKGEVVVELDRCIIRTREEEVESFAFIRHPRAIRVKVEEEWRIQISVVNGASITVVPEAEECDLLVLTIRSFLAKFLDSLW</sequence>
<dbReference type="InterPro" id="IPR001611">
    <property type="entry name" value="Leu-rich_rpt"/>
</dbReference>
<dbReference type="SUPFAM" id="SSF52058">
    <property type="entry name" value="L domain-like"/>
    <property type="match status" value="1"/>
</dbReference>
<organism evidence="2 3">
    <name type="scientific">Planoprotostelium fungivorum</name>
    <dbReference type="NCBI Taxonomy" id="1890364"/>
    <lineage>
        <taxon>Eukaryota</taxon>
        <taxon>Amoebozoa</taxon>
        <taxon>Evosea</taxon>
        <taxon>Variosea</taxon>
        <taxon>Cavosteliida</taxon>
        <taxon>Cavosteliaceae</taxon>
        <taxon>Planoprotostelium</taxon>
    </lineage>
</organism>
<dbReference type="InterPro" id="IPR032675">
    <property type="entry name" value="LRR_dom_sf"/>
</dbReference>
<dbReference type="InParanoid" id="A0A2P6NIH5"/>
<dbReference type="PANTHER" id="PTHR31149:SF11">
    <property type="entry name" value="187-KDA MICROTUBULE-ASSOCIATED PROTEIN AIR9"/>
    <property type="match status" value="1"/>
</dbReference>
<reference evidence="2 3" key="1">
    <citation type="journal article" date="2018" name="Genome Biol. Evol.">
        <title>Multiple Roots of Fruiting Body Formation in Amoebozoa.</title>
        <authorList>
            <person name="Hillmann F."/>
            <person name="Forbes G."/>
            <person name="Novohradska S."/>
            <person name="Ferling I."/>
            <person name="Riege K."/>
            <person name="Groth M."/>
            <person name="Westermann M."/>
            <person name="Marz M."/>
            <person name="Spaller T."/>
            <person name="Winckler T."/>
            <person name="Schaap P."/>
            <person name="Glockner G."/>
        </authorList>
    </citation>
    <scope>NUCLEOTIDE SEQUENCE [LARGE SCALE GENOMIC DNA]</scope>
    <source>
        <strain evidence="2 3">Jena</strain>
    </source>
</reference>
<dbReference type="EMBL" id="MDYQ01000077">
    <property type="protein sequence ID" value="PRP83741.1"/>
    <property type="molecule type" value="Genomic_DNA"/>
</dbReference>
<name>A0A2P6NIH5_9EUKA</name>
<dbReference type="InterPro" id="IPR056284">
    <property type="entry name" value="AIR9-like_A9"/>
</dbReference>
<dbReference type="Pfam" id="PF23197">
    <property type="entry name" value="IG_AIR9"/>
    <property type="match status" value="5"/>
</dbReference>